<dbReference type="AlphaFoldDB" id="G7E767"/>
<keyword evidence="3" id="KW-1185">Reference proteome</keyword>
<protein>
    <submittedName>
        <fullName evidence="2">Uncharacterized protein</fullName>
    </submittedName>
</protein>
<reference evidence="2 3" key="2">
    <citation type="journal article" date="2012" name="Open Biol.">
        <title>Characteristics of nucleosomes and linker DNA regions on the genome of the basidiomycete Mixia osmundae revealed by mono- and dinucleosome mapping.</title>
        <authorList>
            <person name="Nishida H."/>
            <person name="Kondo S."/>
            <person name="Matsumoto T."/>
            <person name="Suzuki Y."/>
            <person name="Yoshikawa H."/>
            <person name="Taylor T.D."/>
            <person name="Sugiyama J."/>
        </authorList>
    </citation>
    <scope>NUCLEOTIDE SEQUENCE [LARGE SCALE GENOMIC DNA]</scope>
    <source>
        <strain evidence="3">CBS 9802 / IAM 14324 / JCM 22182 / KY 12970</strain>
    </source>
</reference>
<dbReference type="EMBL" id="BABT02000153">
    <property type="protein sequence ID" value="GAA98677.1"/>
    <property type="molecule type" value="Genomic_DNA"/>
</dbReference>
<accession>G7E767</accession>
<feature type="compositionally biased region" description="Low complexity" evidence="1">
    <location>
        <begin position="1"/>
        <end position="22"/>
    </location>
</feature>
<feature type="compositionally biased region" description="Polar residues" evidence="1">
    <location>
        <begin position="823"/>
        <end position="844"/>
    </location>
</feature>
<feature type="region of interest" description="Disordered" evidence="1">
    <location>
        <begin position="756"/>
        <end position="799"/>
    </location>
</feature>
<organism evidence="2 3">
    <name type="scientific">Mixia osmundae (strain CBS 9802 / IAM 14324 / JCM 22182 / KY 12970)</name>
    <dbReference type="NCBI Taxonomy" id="764103"/>
    <lineage>
        <taxon>Eukaryota</taxon>
        <taxon>Fungi</taxon>
        <taxon>Dikarya</taxon>
        <taxon>Basidiomycota</taxon>
        <taxon>Pucciniomycotina</taxon>
        <taxon>Mixiomycetes</taxon>
        <taxon>Mixiales</taxon>
        <taxon>Mixiaceae</taxon>
        <taxon>Mixia</taxon>
    </lineage>
</organism>
<feature type="region of interest" description="Disordered" evidence="1">
    <location>
        <begin position="1"/>
        <end position="87"/>
    </location>
</feature>
<proteinExistence type="predicted"/>
<feature type="region of interest" description="Disordered" evidence="1">
    <location>
        <begin position="812"/>
        <end position="844"/>
    </location>
</feature>
<evidence type="ECO:0000313" key="3">
    <source>
        <dbReference type="Proteomes" id="UP000009131"/>
    </source>
</evidence>
<reference evidence="2 3" key="1">
    <citation type="journal article" date="2011" name="J. Gen. Appl. Microbiol.">
        <title>Draft genome sequencing of the enigmatic basidiomycete Mixia osmundae.</title>
        <authorList>
            <person name="Nishida H."/>
            <person name="Nagatsuka Y."/>
            <person name="Sugiyama J."/>
        </authorList>
    </citation>
    <scope>NUCLEOTIDE SEQUENCE [LARGE SCALE GENOMIC DNA]</scope>
    <source>
        <strain evidence="3">CBS 9802 / IAM 14324 / JCM 22182 / KY 12970</strain>
    </source>
</reference>
<evidence type="ECO:0000313" key="2">
    <source>
        <dbReference type="EMBL" id="GAA98677.1"/>
    </source>
</evidence>
<evidence type="ECO:0000256" key="1">
    <source>
        <dbReference type="SAM" id="MobiDB-lite"/>
    </source>
</evidence>
<feature type="compositionally biased region" description="Low complexity" evidence="1">
    <location>
        <begin position="62"/>
        <end position="75"/>
    </location>
</feature>
<gene>
    <name evidence="2" type="primary">Mo05365</name>
    <name evidence="2" type="ORF">E5Q_05365</name>
</gene>
<dbReference type="HOGENOM" id="CLU_315235_0_0_1"/>
<dbReference type="Proteomes" id="UP000009131">
    <property type="component" value="Unassembled WGS sequence"/>
</dbReference>
<feature type="region of interest" description="Disordered" evidence="1">
    <location>
        <begin position="699"/>
        <end position="736"/>
    </location>
</feature>
<feature type="region of interest" description="Disordered" evidence="1">
    <location>
        <begin position="244"/>
        <end position="285"/>
    </location>
</feature>
<name>G7E767_MIXOS</name>
<feature type="region of interest" description="Disordered" evidence="1">
    <location>
        <begin position="318"/>
        <end position="337"/>
    </location>
</feature>
<sequence length="927" mass="99282">MLLSSETTTSSSSSQADAPSSSLEPEDEIKKEPLDEDERALLRSFRHGATPPGRTRSKVRIASETSTSSSADSASPGPPSVTRRPKGDWPYSNYQWTLATLILTFRVVAIRVNEANPANVDPRAIANSVDAGQPAQVRDHTVPTANDILAKYRELEVAYHFVEHDIAQAAWHWDDEEGVELEDENDWHDFLSTYPAHVRVIVNRFCDGLTKVDRSIWPIINDIFATGPARAKVTKRLRALSPEDAVFESQEHSRASLSDSSGSNYVDGPAKKRAKTTRAPRVSAPGRLVTAQPPIKMPVTEVAPIRLASGVSVLPASVPAHGPTPSRAKGSAKRSAKVPSTRILTAALPAIPAAPARALPVSTHRMPAIVQRPHYPPLADWPVSAEWSIQPAPFALQNRTRNKCAPIISGLWKAPDWSGRTQWSPPPLVHRPAAASEPSMQQAGIVTSSPFGISALISQRPQILSTIAHPRRSTGSTAALDSAVRRIEWGSAQAPLTPTREGATTPTVPASAPINARAPIESMAPFAQNLLLNRAYMHSSGFATTAPTVPRPNPRFHPMGTFAASAAVSKWAPLDRAHSGQLVEGLHPMSTIDRNKIAPRQTCTMPVPARQRRLLSLNYAAHRARPVDARRHQCLAASATSTYIDLTEQEVTVSRASSLGPAQPCPQIHAAARANAPQQQLLLGQHRREHLRATPATARRNVAPAQAQQQAHSPQVKAGVPLTPATTPEPVPDRVTVNAPVDTNVVTATVSVPTMANESRLPAQPVSPGLTAPSLLSATPRPSGPSDHSARVSPPLPSLAPAAHVSRAHAVVADKAASPAESAVTTQAPSDRQQDIPTSSLTRQSAEPAILKAPGIIPIERQQLACRNLCLLVGRSDLRDYFDSERIAEFSSKAFASLPLAIFLSDFKTDLDPALTVMMLTAGLAAS</sequence>
<feature type="compositionally biased region" description="Polar residues" evidence="1">
    <location>
        <begin position="255"/>
        <end position="264"/>
    </location>
</feature>
<comment type="caution">
    <text evidence="2">The sequence shown here is derived from an EMBL/GenBank/DDBJ whole genome shotgun (WGS) entry which is preliminary data.</text>
</comment>
<dbReference type="InParanoid" id="G7E767"/>